<proteinExistence type="predicted"/>
<evidence type="ECO:0000313" key="6">
    <source>
        <dbReference type="EMBL" id="CBH96515.1"/>
    </source>
</evidence>
<dbReference type="PANTHER" id="PTHR35004">
    <property type="entry name" value="TRANSPOSASE RV3428C-RELATED"/>
    <property type="match status" value="1"/>
</dbReference>
<reference evidence="2" key="1">
    <citation type="submission" date="2009-10" db="EMBL/GenBank/DDBJ databases">
        <title>Diversity of trophic interactions inside an arsenic-rich microbial ecosystem.</title>
        <authorList>
            <person name="Bertin P.N."/>
            <person name="Heinrich-Salmeron A."/>
            <person name="Pelletier E."/>
            <person name="Goulhen-Chollet F."/>
            <person name="Arsene-Ploetze F."/>
            <person name="Gallien S."/>
            <person name="Calteau A."/>
            <person name="Vallenet D."/>
            <person name="Casiot C."/>
            <person name="Chane-Woon-Ming B."/>
            <person name="Giloteaux L."/>
            <person name="Barakat M."/>
            <person name="Bonnefoy V."/>
            <person name="Bruneel O."/>
            <person name="Chandler M."/>
            <person name="Cleiss J."/>
            <person name="Duran R."/>
            <person name="Elbaz-Poulichet F."/>
            <person name="Fonknechten N."/>
            <person name="Lauga B."/>
            <person name="Mornico D."/>
            <person name="Ortet P."/>
            <person name="Schaeffer C."/>
            <person name="Siguier P."/>
            <person name="Alexander Thil Smith A."/>
            <person name="Van Dorsselaer A."/>
            <person name="Weissenbach J."/>
            <person name="Medigue C."/>
            <person name="Le Paslier D."/>
        </authorList>
    </citation>
    <scope>NUCLEOTIDE SEQUENCE</scope>
</reference>
<evidence type="ECO:0000313" key="10">
    <source>
        <dbReference type="EMBL" id="CBH97829.1"/>
    </source>
</evidence>
<accession>E6PKT6</accession>
<evidence type="ECO:0000313" key="11">
    <source>
        <dbReference type="EMBL" id="CBH98193.1"/>
    </source>
</evidence>
<evidence type="ECO:0000313" key="7">
    <source>
        <dbReference type="EMBL" id="CBH96811.1"/>
    </source>
</evidence>
<dbReference type="EMBL" id="CABM01000008">
    <property type="protein sequence ID" value="CBH95537.1"/>
    <property type="molecule type" value="Genomic_DNA"/>
</dbReference>
<dbReference type="EMBL" id="CABM01000032">
    <property type="protein sequence ID" value="CBH96811.1"/>
    <property type="molecule type" value="Genomic_DNA"/>
</dbReference>
<evidence type="ECO:0000313" key="8">
    <source>
        <dbReference type="EMBL" id="CBH97580.1"/>
    </source>
</evidence>
<evidence type="ECO:0000313" key="12">
    <source>
        <dbReference type="EMBL" id="CBH98754.1"/>
    </source>
</evidence>
<evidence type="ECO:0000313" key="14">
    <source>
        <dbReference type="EMBL" id="CBH99045.1"/>
    </source>
</evidence>
<dbReference type="InterPro" id="IPR001584">
    <property type="entry name" value="Integrase_cat-core"/>
</dbReference>
<dbReference type="PROSITE" id="PS50994">
    <property type="entry name" value="INTEGRASE"/>
    <property type="match status" value="1"/>
</dbReference>
<dbReference type="GO" id="GO:0015074">
    <property type="term" value="P:DNA integration"/>
    <property type="evidence" value="ECO:0007669"/>
    <property type="project" value="InterPro"/>
</dbReference>
<dbReference type="EMBL" id="CABM01000047">
    <property type="protein sequence ID" value="CBH97694.1"/>
    <property type="molecule type" value="Genomic_DNA"/>
</dbReference>
<evidence type="ECO:0000313" key="3">
    <source>
        <dbReference type="EMBL" id="CBH95947.1"/>
    </source>
</evidence>
<organism evidence="2">
    <name type="scientific">mine drainage metagenome</name>
    <dbReference type="NCBI Taxonomy" id="410659"/>
    <lineage>
        <taxon>unclassified sequences</taxon>
        <taxon>metagenomes</taxon>
        <taxon>ecological metagenomes</taxon>
    </lineage>
</organism>
<evidence type="ECO:0000259" key="1">
    <source>
        <dbReference type="PROSITE" id="PS50994"/>
    </source>
</evidence>
<evidence type="ECO:0000313" key="13">
    <source>
        <dbReference type="EMBL" id="CBH98891.1"/>
    </source>
</evidence>
<dbReference type="EMBL" id="CABM01000064">
    <property type="protein sequence ID" value="CBH98891.1"/>
    <property type="molecule type" value="Genomic_DNA"/>
</dbReference>
<evidence type="ECO:0000313" key="2">
    <source>
        <dbReference type="EMBL" id="CBH95537.1"/>
    </source>
</evidence>
<feature type="domain" description="Integrase catalytic" evidence="1">
    <location>
        <begin position="137"/>
        <end position="313"/>
    </location>
</feature>
<dbReference type="EMBL" id="CABM01000048">
    <property type="protein sequence ID" value="CBH97829.1"/>
    <property type="molecule type" value="Genomic_DNA"/>
</dbReference>
<dbReference type="AlphaFoldDB" id="E6PKT6"/>
<dbReference type="EMBL" id="CABM01000061">
    <property type="protein sequence ID" value="CBH98754.1"/>
    <property type="molecule type" value="Genomic_DNA"/>
</dbReference>
<gene>
    <name evidence="2" type="primary">istA</name>
    <name evidence="13" type="ORF">CARN2_0065</name>
    <name evidence="14" type="ORF">CARN2_0219</name>
    <name evidence="15" type="ORF">CARN2_0462</name>
    <name evidence="3" type="ORF">CARN2_0935</name>
    <name evidence="5" type="ORF">CARN2_1273</name>
    <name evidence="6" type="ORF">CARN2_1374</name>
    <name evidence="2" type="ORF">CARN2_1800</name>
    <name evidence="4" type="ORF">CARN2_2297</name>
    <name evidence="7" type="ORF">CARN2_2528</name>
    <name evidence="8" type="ORF">CARN2_3054</name>
    <name evidence="9" type="ORF">CARN2_3169</name>
    <name evidence="10" type="ORF">CARN2_3305</name>
    <name evidence="11" type="ORF">CARN2_3669</name>
    <name evidence="12" type="ORF">CARN2_4236</name>
</gene>
<dbReference type="EMBL" id="CABM01000065">
    <property type="protein sequence ID" value="CBH99045.1"/>
    <property type="molecule type" value="Genomic_DNA"/>
</dbReference>
<evidence type="ECO:0000313" key="9">
    <source>
        <dbReference type="EMBL" id="CBH97694.1"/>
    </source>
</evidence>
<protein>
    <submittedName>
        <fullName evidence="2">Transposase of ISCARN17, IS21 family</fullName>
    </submittedName>
</protein>
<dbReference type="EMBL" id="CABM01000026">
    <property type="protein sequence ID" value="CBH96415.1"/>
    <property type="molecule type" value="Genomic_DNA"/>
</dbReference>
<dbReference type="PANTHER" id="PTHR35004:SF8">
    <property type="entry name" value="TRANSPOSASE RV3428C-RELATED"/>
    <property type="match status" value="1"/>
</dbReference>
<name>E6PKT6_9ZZZZ</name>
<dbReference type="EMBL" id="CABM01000027">
    <property type="protein sequence ID" value="CBH96515.1"/>
    <property type="molecule type" value="Genomic_DNA"/>
</dbReference>
<evidence type="ECO:0000313" key="4">
    <source>
        <dbReference type="EMBL" id="CBH96356.1"/>
    </source>
</evidence>
<dbReference type="EMBL" id="CABM01000024">
    <property type="protein sequence ID" value="CBH96356.1"/>
    <property type="molecule type" value="Genomic_DNA"/>
</dbReference>
<evidence type="ECO:0000313" key="5">
    <source>
        <dbReference type="EMBL" id="CBH96415.1"/>
    </source>
</evidence>
<dbReference type="EMBL" id="CABM01000016">
    <property type="protein sequence ID" value="CBH95947.1"/>
    <property type="molecule type" value="Genomic_DNA"/>
</dbReference>
<dbReference type="EMBL" id="CABM01000045">
    <property type="protein sequence ID" value="CBH97580.1"/>
    <property type="molecule type" value="Genomic_DNA"/>
</dbReference>
<dbReference type="EMBL" id="CABM01000049">
    <property type="protein sequence ID" value="CBH98193.1"/>
    <property type="molecule type" value="Genomic_DNA"/>
</dbReference>
<dbReference type="NCBIfam" id="NF033546">
    <property type="entry name" value="transpos_IS21"/>
    <property type="match status" value="1"/>
</dbReference>
<comment type="caution">
    <text evidence="2">The sequence shown here is derived from an EMBL/GenBank/DDBJ whole genome shotgun (WGS) entry which is preliminary data.</text>
</comment>
<sequence length="531" mass="59877">MNVLKPHLQTTIWTLLKGGATQREIERITGISRHTIRSYQQRFAAADPANCPGVATDSPSQTAPPWPPTLAPVATPVATSRCEPHRAFIDAQLRLGRNATAIYQDLVDLHGFDGAYNSVKRFAAQLRHKQPEQFDRLSFAPGEEMQVDYGEGAPTRVPGTERWRKPRLFVATLRYSRRSFRRVVWKSGQQVWAELHEQAWRYFGGSARYVVLDNLKEGVLKPDLYEPALNPVYAATLAHYEVVADPARVRDPNRKGTVEHAIGHTQATALKGRRFESIEEQNAFLEHWEVKWAASRIHGAERRQVQALFEEERAHLQPLPITGMSYFTEVQRTVCDDSCVRIEHSSYAARPAPMGSKVLVRIFERRIEIRDLRTQALLRTHARVDRPGTVVLPMAERVFNPSRETRFILSQARSIGPQAARLCEMLFAIEGRVGQRKLWGIVNLARRYPHRFIDAACEAAMAQGVHSYRHVKALTERLVVDALAALEADTPTPSVSPSTLTQQHALIRSADEYGDLFAHATTTQSLEGTQP</sequence>
<dbReference type="EMBL" id="CABM01000070">
    <property type="protein sequence ID" value="CBH99280.1"/>
    <property type="molecule type" value="Genomic_DNA"/>
</dbReference>
<evidence type="ECO:0000313" key="15">
    <source>
        <dbReference type="EMBL" id="CBH99280.1"/>
    </source>
</evidence>